<comment type="subcellular location">
    <subcellularLocation>
        <location evidence="1">Membrane</location>
        <topology evidence="1">Multi-pass membrane protein</topology>
    </subcellularLocation>
</comment>
<evidence type="ECO:0000313" key="7">
    <source>
        <dbReference type="EMBL" id="KAK9823864.1"/>
    </source>
</evidence>
<evidence type="ECO:0000256" key="6">
    <source>
        <dbReference type="SAM" id="Phobius"/>
    </source>
</evidence>
<dbReference type="PANTHER" id="PTHR42893:SF46">
    <property type="entry name" value="PROTEIN DETOXIFICATION 44, CHLOROPLASTIC"/>
    <property type="match status" value="1"/>
</dbReference>
<evidence type="ECO:0000256" key="4">
    <source>
        <dbReference type="ARBA" id="ARBA00022989"/>
    </source>
</evidence>
<protein>
    <recommendedName>
        <fullName evidence="9">Multidrug and toxic compound extrusion protein</fullName>
    </recommendedName>
</protein>
<proteinExistence type="inferred from homology"/>
<dbReference type="InterPro" id="IPR044644">
    <property type="entry name" value="DinF-like"/>
</dbReference>
<comment type="similarity">
    <text evidence="2">Belongs to the multi antimicrobial extrusion (MATE) (TC 2.A.66.1) family.</text>
</comment>
<keyword evidence="4 6" id="KW-1133">Transmembrane helix</keyword>
<dbReference type="GO" id="GO:0042910">
    <property type="term" value="F:xenobiotic transmembrane transporter activity"/>
    <property type="evidence" value="ECO:0007669"/>
    <property type="project" value="InterPro"/>
</dbReference>
<gene>
    <name evidence="7" type="ORF">WJX72_006021</name>
</gene>
<dbReference type="Proteomes" id="UP001489004">
    <property type="component" value="Unassembled WGS sequence"/>
</dbReference>
<feature type="transmembrane region" description="Helical" evidence="6">
    <location>
        <begin position="65"/>
        <end position="83"/>
    </location>
</feature>
<evidence type="ECO:0000256" key="1">
    <source>
        <dbReference type="ARBA" id="ARBA00004141"/>
    </source>
</evidence>
<reference evidence="7 8" key="1">
    <citation type="journal article" date="2024" name="Nat. Commun.">
        <title>Phylogenomics reveals the evolutionary origins of lichenization in chlorophyte algae.</title>
        <authorList>
            <person name="Puginier C."/>
            <person name="Libourel C."/>
            <person name="Otte J."/>
            <person name="Skaloud P."/>
            <person name="Haon M."/>
            <person name="Grisel S."/>
            <person name="Petersen M."/>
            <person name="Berrin J.G."/>
            <person name="Delaux P.M."/>
            <person name="Dal Grande F."/>
            <person name="Keller J."/>
        </authorList>
    </citation>
    <scope>NUCLEOTIDE SEQUENCE [LARGE SCALE GENOMIC DNA]</scope>
    <source>
        <strain evidence="7 8">SAG 2043</strain>
    </source>
</reference>
<dbReference type="Pfam" id="PF01554">
    <property type="entry name" value="MatE"/>
    <property type="match status" value="2"/>
</dbReference>
<evidence type="ECO:0008006" key="9">
    <source>
        <dbReference type="Google" id="ProtNLM"/>
    </source>
</evidence>
<evidence type="ECO:0000256" key="3">
    <source>
        <dbReference type="ARBA" id="ARBA00022692"/>
    </source>
</evidence>
<dbReference type="NCBIfam" id="TIGR00797">
    <property type="entry name" value="matE"/>
    <property type="match status" value="1"/>
</dbReference>
<keyword evidence="8" id="KW-1185">Reference proteome</keyword>
<dbReference type="InterPro" id="IPR002528">
    <property type="entry name" value="MATE_fam"/>
</dbReference>
<evidence type="ECO:0000313" key="8">
    <source>
        <dbReference type="Proteomes" id="UP001489004"/>
    </source>
</evidence>
<keyword evidence="5 6" id="KW-0472">Membrane</keyword>
<organism evidence="7 8">
    <name type="scientific">[Myrmecia] bisecta</name>
    <dbReference type="NCBI Taxonomy" id="41462"/>
    <lineage>
        <taxon>Eukaryota</taxon>
        <taxon>Viridiplantae</taxon>
        <taxon>Chlorophyta</taxon>
        <taxon>core chlorophytes</taxon>
        <taxon>Trebouxiophyceae</taxon>
        <taxon>Trebouxiales</taxon>
        <taxon>Trebouxiaceae</taxon>
        <taxon>Myrmecia</taxon>
    </lineage>
</organism>
<feature type="transmembrane region" description="Helical" evidence="6">
    <location>
        <begin position="287"/>
        <end position="305"/>
    </location>
</feature>
<comment type="caution">
    <text evidence="7">The sequence shown here is derived from an EMBL/GenBank/DDBJ whole genome shotgun (WGS) entry which is preliminary data.</text>
</comment>
<evidence type="ECO:0000256" key="2">
    <source>
        <dbReference type="ARBA" id="ARBA00010199"/>
    </source>
</evidence>
<feature type="transmembrane region" description="Helical" evidence="6">
    <location>
        <begin position="255"/>
        <end position="275"/>
    </location>
</feature>
<feature type="transmembrane region" description="Helical" evidence="6">
    <location>
        <begin position="21"/>
        <end position="45"/>
    </location>
</feature>
<feature type="transmembrane region" description="Helical" evidence="6">
    <location>
        <begin position="317"/>
        <end position="339"/>
    </location>
</feature>
<dbReference type="PANTHER" id="PTHR42893">
    <property type="entry name" value="PROTEIN DETOXIFICATION 44, CHLOROPLASTIC-RELATED"/>
    <property type="match status" value="1"/>
</dbReference>
<accession>A0AAW1QQX9</accession>
<sequence>MLASALAAGDQQKAGRVVIQASTLAVALGTGVTAALMMGSDQLLLLMGAAPDTHASTFTLAREYLVYRACAAPAALLMTVGQGTFRGLEDMRTPLAVSLGANLLHLGLAPALIYGAHMGVSGAAVATAACETGAALAYTGLLWQRRDVLGLWPLPALSLQEVQADYLPFLHAGGAVLARTFLLLGTKTLASAVATRLGTVSIAAHQVLMQLWLLASMVVDSLAVSGQTLVAVALGRGATREARDISDRLLQMGMALGLGIAFLYAICGPFLPHLFSSDAAVNDQVLALLPLAVSLLPINSLVYVLDGVFVGASDFKFLAGAMVLAAASTLVLLLVVEPLDLGLEGVWTALAVLMVGRLTTLGWRYQAVNGPLPASFSTSRTTDPQVDAGPAFQHLNGVAGVDCADPVVCSREADAAHDEVPGNSVSSQ</sequence>
<evidence type="ECO:0000256" key="5">
    <source>
        <dbReference type="ARBA" id="ARBA00023136"/>
    </source>
</evidence>
<dbReference type="AlphaFoldDB" id="A0AAW1QQX9"/>
<dbReference type="EMBL" id="JALJOR010000002">
    <property type="protein sequence ID" value="KAK9823864.1"/>
    <property type="molecule type" value="Genomic_DNA"/>
</dbReference>
<dbReference type="GO" id="GO:0016020">
    <property type="term" value="C:membrane"/>
    <property type="evidence" value="ECO:0007669"/>
    <property type="project" value="UniProtKB-SubCell"/>
</dbReference>
<keyword evidence="3 6" id="KW-0812">Transmembrane</keyword>
<feature type="transmembrane region" description="Helical" evidence="6">
    <location>
        <begin position="95"/>
        <end position="116"/>
    </location>
</feature>
<dbReference type="GO" id="GO:0015297">
    <property type="term" value="F:antiporter activity"/>
    <property type="evidence" value="ECO:0007669"/>
    <property type="project" value="InterPro"/>
</dbReference>
<name>A0AAW1QQX9_9CHLO</name>
<feature type="transmembrane region" description="Helical" evidence="6">
    <location>
        <begin position="122"/>
        <end position="143"/>
    </location>
</feature>